<dbReference type="Proteomes" id="UP000011115">
    <property type="component" value="Unassembled WGS sequence"/>
</dbReference>
<reference evidence="1" key="2">
    <citation type="submission" date="2015-06" db="UniProtKB">
        <authorList>
            <consortium name="EnsemblPlants"/>
        </authorList>
    </citation>
    <scope>IDENTIFICATION</scope>
    <source>
        <strain evidence="1">DM1-3 516 R44</strain>
    </source>
</reference>
<sequence>MDQLPRSDITKLDRLPYSGINMGSVATFWHNYWIVYHVLMVNTRYNGIRPVAPVNAPAPHVHHEEIEVDVDVENVEEVGQEEEVQAETTCIPPMNLMLAQQIMSFKKGLTGPGVLPSVQATQAPSNHPIAITTPKLKPPAFLGSESEDAYEFILDCYERHHKLGIVHQHGVEFVSFQLQGNYSGTSSHNFQDSQGVVPLTGGGPSFDRTCYNCGEPGNMRRDYPHPRVFDSMEQPSRAVVPMGNGNNGR</sequence>
<evidence type="ECO:0000313" key="1">
    <source>
        <dbReference type="EnsemblPlants" id="PGSC0003DMT400085434"/>
    </source>
</evidence>
<evidence type="ECO:0000313" key="2">
    <source>
        <dbReference type="Proteomes" id="UP000011115"/>
    </source>
</evidence>
<dbReference type="Gramene" id="PGSC0003DMT400085434">
    <property type="protein sequence ID" value="PGSC0003DMT400085434"/>
    <property type="gene ID" value="PGSC0003DMG400035005"/>
</dbReference>
<reference evidence="2" key="1">
    <citation type="journal article" date="2011" name="Nature">
        <title>Genome sequence and analysis of the tuber crop potato.</title>
        <authorList>
            <consortium name="The Potato Genome Sequencing Consortium"/>
        </authorList>
    </citation>
    <scope>NUCLEOTIDE SEQUENCE [LARGE SCALE GENOMIC DNA]</scope>
    <source>
        <strain evidence="2">cv. DM1-3 516 R44</strain>
    </source>
</reference>
<organism evidence="1 2">
    <name type="scientific">Solanum tuberosum</name>
    <name type="common">Potato</name>
    <dbReference type="NCBI Taxonomy" id="4113"/>
    <lineage>
        <taxon>Eukaryota</taxon>
        <taxon>Viridiplantae</taxon>
        <taxon>Streptophyta</taxon>
        <taxon>Embryophyta</taxon>
        <taxon>Tracheophyta</taxon>
        <taxon>Spermatophyta</taxon>
        <taxon>Magnoliopsida</taxon>
        <taxon>eudicotyledons</taxon>
        <taxon>Gunneridae</taxon>
        <taxon>Pentapetalae</taxon>
        <taxon>asterids</taxon>
        <taxon>lamiids</taxon>
        <taxon>Solanales</taxon>
        <taxon>Solanaceae</taxon>
        <taxon>Solanoideae</taxon>
        <taxon>Solaneae</taxon>
        <taxon>Solanum</taxon>
    </lineage>
</organism>
<keyword evidence="2" id="KW-1185">Reference proteome</keyword>
<dbReference type="EnsemblPlants" id="PGSC0003DMT400085434">
    <property type="protein sequence ID" value="PGSC0003DMT400085434"/>
    <property type="gene ID" value="PGSC0003DMG400035005"/>
</dbReference>
<dbReference type="InParanoid" id="M1D9H5"/>
<name>M1D9H5_SOLTU</name>
<protein>
    <submittedName>
        <fullName evidence="1">'chromo' domain containing protein</fullName>
    </submittedName>
</protein>
<dbReference type="PaxDb" id="4113-PGSC0003DMT400085434"/>
<dbReference type="HOGENOM" id="CLU_059105_0_0_1"/>
<dbReference type="AlphaFoldDB" id="M1D9H5"/>
<proteinExistence type="predicted"/>
<accession>M1D9H5</accession>